<feature type="region of interest" description="Disordered" evidence="1">
    <location>
        <begin position="97"/>
        <end position="123"/>
    </location>
</feature>
<dbReference type="AlphaFoldDB" id="C3ZFQ2"/>
<protein>
    <submittedName>
        <fullName evidence="2">Uncharacterized protein</fullName>
    </submittedName>
</protein>
<dbReference type="EMBL" id="GG666614">
    <property type="protein sequence ID" value="EEN48660.1"/>
    <property type="molecule type" value="Genomic_DNA"/>
</dbReference>
<sequence>MEDPCHALEAMTGTVRDYSFTIYITKRKRPAVIPSLPASLMKPIIQTLQQKPASLLALFLVGMLLCDAFPQRGNGPPVNATVGLPAPRTGTSVLAKLEEPSRTKNGTATRSRRNSSRENVNSYPESGWRFTIQLRGIQSLESRWDGRENCTLDHLVFLFKPTYQTVSDMSAVAAGTR</sequence>
<evidence type="ECO:0000256" key="1">
    <source>
        <dbReference type="SAM" id="MobiDB-lite"/>
    </source>
</evidence>
<dbReference type="InParanoid" id="C3ZFQ2"/>
<name>C3ZFQ2_BRAFL</name>
<accession>C3ZFQ2</accession>
<organism>
    <name type="scientific">Branchiostoma floridae</name>
    <name type="common">Florida lancelet</name>
    <name type="synonym">Amphioxus</name>
    <dbReference type="NCBI Taxonomy" id="7739"/>
    <lineage>
        <taxon>Eukaryota</taxon>
        <taxon>Metazoa</taxon>
        <taxon>Chordata</taxon>
        <taxon>Cephalochordata</taxon>
        <taxon>Leptocardii</taxon>
        <taxon>Amphioxiformes</taxon>
        <taxon>Branchiostomatidae</taxon>
        <taxon>Branchiostoma</taxon>
    </lineage>
</organism>
<proteinExistence type="predicted"/>
<reference evidence="2" key="1">
    <citation type="journal article" date="2008" name="Nature">
        <title>The amphioxus genome and the evolution of the chordate karyotype.</title>
        <authorList>
            <consortium name="US DOE Joint Genome Institute (JGI-PGF)"/>
            <person name="Putnam N.H."/>
            <person name="Butts T."/>
            <person name="Ferrier D.E.K."/>
            <person name="Furlong R.F."/>
            <person name="Hellsten U."/>
            <person name="Kawashima T."/>
            <person name="Robinson-Rechavi M."/>
            <person name="Shoguchi E."/>
            <person name="Terry A."/>
            <person name="Yu J.-K."/>
            <person name="Benito-Gutierrez E.L."/>
            <person name="Dubchak I."/>
            <person name="Garcia-Fernandez J."/>
            <person name="Gibson-Brown J.J."/>
            <person name="Grigoriev I.V."/>
            <person name="Horton A.C."/>
            <person name="de Jong P.J."/>
            <person name="Jurka J."/>
            <person name="Kapitonov V.V."/>
            <person name="Kohara Y."/>
            <person name="Kuroki Y."/>
            <person name="Lindquist E."/>
            <person name="Lucas S."/>
            <person name="Osoegawa K."/>
            <person name="Pennacchio L.A."/>
            <person name="Salamov A.A."/>
            <person name="Satou Y."/>
            <person name="Sauka-Spengler T."/>
            <person name="Schmutz J."/>
            <person name="Shin-I T."/>
            <person name="Toyoda A."/>
            <person name="Bronner-Fraser M."/>
            <person name="Fujiyama A."/>
            <person name="Holland L.Z."/>
            <person name="Holland P.W.H."/>
            <person name="Satoh N."/>
            <person name="Rokhsar D.S."/>
        </authorList>
    </citation>
    <scope>NUCLEOTIDE SEQUENCE [LARGE SCALE GENOMIC DNA]</scope>
    <source>
        <strain evidence="2">S238N-H82</strain>
        <tissue evidence="2">Testes</tissue>
    </source>
</reference>
<gene>
    <name evidence="2" type="ORF">BRAFLDRAFT_85124</name>
</gene>
<evidence type="ECO:0000313" key="2">
    <source>
        <dbReference type="EMBL" id="EEN48660.1"/>
    </source>
</evidence>